<sequence length="539" mass="60277">MFISRLPNTITAHRHQRLYHKLWRPLSTTATRRRLDEDTIAEIRSHREEKNLIRNSTKHEDNSIRNHDGKVSHFSVPPYAFLEKIAKARRALRGSLRENIASESVPQEQIASHPPVRPRLVTYGSEFEAKRRALSEKQALYESSCSGHIASIQLNSIRPSQARVKLSEPELACSYNLDHEGNLYVPGAPRLYTKHLPISVEEGPSSDLAEPPTADLPTHLRHALSAISLMQGPLAPTFSFADVSIAISLPALKSLLSHVTGASLTSRIDGFPMHMVRNTLFIDIFEPSEPLTTDATRSLKQKTTHMTHGIPETSRHYRWIHYKRGNTRIAVFMEAEAYTPNPDAGVLGPRAKRLLKSANALTTTPTPPPSPAPKLFVTPNDPIPQSQLIMLRTALSGAKPDRRSFKAMYALVHIPYIIEGILQIHKRKSATIVRLKQSGVRLESSGPFFTQKREEIKQVQGLLTELQQVVKRGGKGTCVGILSSIRGGETKIHVHEAETKRGVLDQREVPAAFRVYDIGLGEEVIQRFWGSEEKAPHKD</sequence>
<dbReference type="EMBL" id="MU005572">
    <property type="protein sequence ID" value="KAF2689764.1"/>
    <property type="molecule type" value="Genomic_DNA"/>
</dbReference>
<reference evidence="1" key="1">
    <citation type="journal article" date="2020" name="Stud. Mycol.">
        <title>101 Dothideomycetes genomes: a test case for predicting lifestyles and emergence of pathogens.</title>
        <authorList>
            <person name="Haridas S."/>
            <person name="Albert R."/>
            <person name="Binder M."/>
            <person name="Bloem J."/>
            <person name="Labutti K."/>
            <person name="Salamov A."/>
            <person name="Andreopoulos B."/>
            <person name="Baker S."/>
            <person name="Barry K."/>
            <person name="Bills G."/>
            <person name="Bluhm B."/>
            <person name="Cannon C."/>
            <person name="Castanera R."/>
            <person name="Culley D."/>
            <person name="Daum C."/>
            <person name="Ezra D."/>
            <person name="Gonzalez J."/>
            <person name="Henrissat B."/>
            <person name="Kuo A."/>
            <person name="Liang C."/>
            <person name="Lipzen A."/>
            <person name="Lutzoni F."/>
            <person name="Magnuson J."/>
            <person name="Mondo S."/>
            <person name="Nolan M."/>
            <person name="Ohm R."/>
            <person name="Pangilinan J."/>
            <person name="Park H.-J."/>
            <person name="Ramirez L."/>
            <person name="Alfaro M."/>
            <person name="Sun H."/>
            <person name="Tritt A."/>
            <person name="Yoshinaga Y."/>
            <person name="Zwiers L.-H."/>
            <person name="Turgeon B."/>
            <person name="Goodwin S."/>
            <person name="Spatafora J."/>
            <person name="Crous P."/>
            <person name="Grigoriev I."/>
        </authorList>
    </citation>
    <scope>NUCLEOTIDE SEQUENCE</scope>
    <source>
        <strain evidence="1">CBS 122367</strain>
    </source>
</reference>
<protein>
    <submittedName>
        <fullName evidence="1">Uncharacterized protein</fullName>
    </submittedName>
</protein>
<proteinExistence type="predicted"/>
<dbReference type="OrthoDB" id="420564at2759"/>
<accession>A0A6G1JGT9</accession>
<dbReference type="AlphaFoldDB" id="A0A6G1JGT9"/>
<gene>
    <name evidence="1" type="ORF">K458DRAFT_414023</name>
</gene>
<organism evidence="1 2">
    <name type="scientific">Lentithecium fluviatile CBS 122367</name>
    <dbReference type="NCBI Taxonomy" id="1168545"/>
    <lineage>
        <taxon>Eukaryota</taxon>
        <taxon>Fungi</taxon>
        <taxon>Dikarya</taxon>
        <taxon>Ascomycota</taxon>
        <taxon>Pezizomycotina</taxon>
        <taxon>Dothideomycetes</taxon>
        <taxon>Pleosporomycetidae</taxon>
        <taxon>Pleosporales</taxon>
        <taxon>Massarineae</taxon>
        <taxon>Lentitheciaceae</taxon>
        <taxon>Lentithecium</taxon>
    </lineage>
</organism>
<keyword evidence="2" id="KW-1185">Reference proteome</keyword>
<dbReference type="Proteomes" id="UP000799291">
    <property type="component" value="Unassembled WGS sequence"/>
</dbReference>
<evidence type="ECO:0000313" key="1">
    <source>
        <dbReference type="EMBL" id="KAF2689764.1"/>
    </source>
</evidence>
<evidence type="ECO:0000313" key="2">
    <source>
        <dbReference type="Proteomes" id="UP000799291"/>
    </source>
</evidence>
<name>A0A6G1JGT9_9PLEO</name>